<comment type="subunit">
    <molecule>Pre-protein VI</molecule>
    <text evidence="16">Interacts with hexon protein; this interaction allows nuclear import of hexon trimers and possibly pre-capsid assembly. Interacts (via C-terminal NLS) with importin alpha/beta.</text>
</comment>
<dbReference type="GO" id="GO:0019028">
    <property type="term" value="C:viral capsid"/>
    <property type="evidence" value="ECO:0007669"/>
    <property type="project" value="UniProtKB-UniRule"/>
</dbReference>
<dbReference type="EMBL" id="PP410068">
    <property type="protein sequence ID" value="WZK92835.1"/>
    <property type="molecule type" value="Genomic_DNA"/>
</dbReference>
<name>A0AAU6S531_9ADEN</name>
<keyword evidence="1 16" id="KW-0167">Capsid protein</keyword>
<evidence type="ECO:0000313" key="18">
    <source>
        <dbReference type="EMBL" id="WZK92835.1"/>
    </source>
</evidence>
<keyword evidence="16" id="KW-0597">Phosphoprotein</keyword>
<feature type="region of interest" description="Involved in endosomal membrane lysis" evidence="16">
    <location>
        <begin position="36"/>
        <end position="53"/>
    </location>
</feature>
<comment type="domain">
    <text evidence="16">N-terminal amphipathic alpha-helix domain is essential for the membrane lytic activity.</text>
</comment>
<organism evidence="18">
    <name type="scientific">Pipistrellus pipistrellus adenovirus</name>
    <dbReference type="NCBI Taxonomy" id="3140007"/>
    <lineage>
        <taxon>Viruses</taxon>
        <taxon>Varidnaviria</taxon>
        <taxon>Bamfordvirae</taxon>
        <taxon>Preplasmiviricota</taxon>
        <taxon>Polisuviricotina</taxon>
        <taxon>Pharingeaviricetes</taxon>
        <taxon>Rowavirales</taxon>
        <taxon>Adenoviridae</taxon>
    </lineage>
</organism>
<comment type="function">
    <text evidence="16">Endosome lysis protein: Structural component of the virion that provides increased stability to the particle shell through its interaction with the core-capsid bridging protein and the hexon-linking protein VIII. Fibers shedding during virus entry into host cell allows the endosome lysis protein to be exposed as a membrane-lytic peptide. Exhibits pH-independent membrane fragmentation activity and probably mediates viral rapid escape from host endosome via organellar membrane lysis. It is not clear if it then remains partially associated with the capsid and involved in the intracellular microtubule-dependent transport of capsid to the nucleus, or if it is lost during endosomal penetration.</text>
</comment>
<evidence type="ECO:0000256" key="10">
    <source>
        <dbReference type="ARBA" id="ARBA00022952"/>
    </source>
</evidence>
<dbReference type="GO" id="GO:0019076">
    <property type="term" value="P:viral release from host cell"/>
    <property type="evidence" value="ECO:0007669"/>
    <property type="project" value="UniProtKB-UniRule"/>
</dbReference>
<feature type="region of interest" description="Disordered" evidence="17">
    <location>
        <begin position="129"/>
        <end position="156"/>
    </location>
</feature>
<reference evidence="18" key="1">
    <citation type="journal article" date="2024" name="Microbiol. Spectr.">
        <title>Full-genome sequencing of dozens of new DNA viruses found in Spanish bat feces.</title>
        <authorList>
            <person name="Buigues J."/>
            <person name="Vinals A."/>
            <person name="Martinez-Recio R."/>
            <person name="Monros J.S."/>
            <person name="Sanjuan R."/>
            <person name="Cuevas J.M."/>
        </authorList>
    </citation>
    <scope>NUCLEOTIDE SEQUENCE</scope>
    <source>
        <strain evidence="18">MAVG44</strain>
    </source>
</reference>
<evidence type="ECO:0000256" key="6">
    <source>
        <dbReference type="ARBA" id="ARBA00022843"/>
    </source>
</evidence>
<comment type="function">
    <text evidence="16">Pre-protein VI: During virus assembly, promotes hexon trimers nuclear import through nuclear pore complexes via an importin alpha/beta-dependent mechanism. By analogy to herpesviruses capsid assembly, might act as a chaperone to promote the formation of the icosahedral capsid.</text>
</comment>
<comment type="similarity">
    <text evidence="16">Belongs to the adenoviridae protein VI family.</text>
</comment>
<comment type="caution">
    <text evidence="16">Lacks conserved residue(s) required for the propagation of feature annotation.</text>
</comment>
<feature type="disulfide bond" description="Interchain (with Adenovirus protease)" evidence="16">
    <location>
        <position position="256"/>
    </location>
</feature>
<feature type="short sequence motif" description="Nuclear export signal" evidence="16">
    <location>
        <begin position="67"/>
        <end position="76"/>
    </location>
</feature>
<keyword evidence="15 16" id="KW-1160">Virus entry into host cell</keyword>
<evidence type="ECO:0000256" key="16">
    <source>
        <dbReference type="HAMAP-Rule" id="MF_04048"/>
    </source>
</evidence>
<sequence length="258" mass="28043">MENVNFSALAPRVGSRPMMSTWNDIGNSSMNGGAFNWGSIWSGLKNFGSSVKNFGNKVWNSSTGQMLRDKLKETKAQEKLVDGLAAGVHGALDLANQEIAKAIDKRLDRPTLLPAPEPEAQVEEMLEESKEIGGKKRPPEEEEMVTVKPTAPPPPYEELVGTIKEPPPSYEEVFGVKDAPTMPMTRPIPSMARPVVAPTVPPIVDRPTTLDLPPPPSPPRRAPAFVQPAYSGPGGWQSTLNSIVGAGVRTVKRRRCFR</sequence>
<feature type="region of interest" description="Disordered" evidence="17">
    <location>
        <begin position="200"/>
        <end position="232"/>
    </location>
</feature>
<comment type="domain">
    <text evidence="16">Late-budding domains (L domains) are short sequence motifs essential for viral particle release. They can occur individually or in close proximity within structural proteins. They interacts with sorting cellular proteins of the multivesicular body (MVB) pathway. Most of these proteins are class E vacuolar protein sorting factors belonging to ESCRT-I, ESCRT-II or ESCRT-III complexes. Minor capsid protein 6 contains one L domain: a PPXY motif which binds to the WW domains of HECT (homologous to E6-AP C-terminus) E3 ubiquitin ligases, like NEDD4. In adenoviruses, this motif seems to play a role in microtubule-dependent intracellular trafficking toward the nucleus during virus entry into host cell and in suppression of DAXX-mediated repression of the immediate early E1A promoter.</text>
</comment>
<comment type="function">
    <text evidence="16">Protease cofactor: Cofactor that activates the viral protease. Binds to viral protease in a 1:1 ratio.</text>
</comment>
<evidence type="ECO:0000256" key="3">
    <source>
        <dbReference type="ARBA" id="ARBA00022581"/>
    </source>
</evidence>
<gene>
    <name evidence="16" type="primary">L3</name>
</gene>
<feature type="short sequence motif" description="Nuclear localization signal" evidence="16">
    <location>
        <begin position="252"/>
        <end position="255"/>
    </location>
</feature>
<keyword evidence="10 16" id="KW-1177">Microtubular inwards viral transport</keyword>
<protein>
    <recommendedName>
        <fullName evidence="16">Pre-protein VI</fullName>
        <shortName evidence="16">pVI</shortName>
    </recommendedName>
    <component>
        <recommendedName>
            <fullName evidence="16">Endosome lysis protein</fullName>
        </recommendedName>
    </component>
    <component>
        <recommendedName>
            <fullName evidence="16">Protease cofactor</fullName>
        </recommendedName>
        <alternativeName>
            <fullName evidence="16">pVI-C</fullName>
        </alternativeName>
    </component>
</protein>
<evidence type="ECO:0000256" key="2">
    <source>
        <dbReference type="ARBA" id="ARBA00022562"/>
    </source>
</evidence>
<comment type="subunit">
    <molecule>Protease cofactor</molecule>
    <text evidence="16">Heterodimer with the viral protease; disulfide-linked. Interacts with the viral protease.</text>
</comment>
<keyword evidence="2 16" id="KW-1048">Host nucleus</keyword>
<feature type="compositionally biased region" description="Pro residues" evidence="17">
    <location>
        <begin position="212"/>
        <end position="221"/>
    </location>
</feature>
<evidence type="ECO:0000256" key="8">
    <source>
        <dbReference type="ARBA" id="ARBA00022921"/>
    </source>
</evidence>
<keyword evidence="14 16" id="KW-1035">Host cytoplasm</keyword>
<evidence type="ECO:0000256" key="4">
    <source>
        <dbReference type="ARBA" id="ARBA00022595"/>
    </source>
</evidence>
<dbReference type="InterPro" id="IPR004243">
    <property type="entry name" value="McpVI"/>
</dbReference>
<dbReference type="GO" id="GO:0046729">
    <property type="term" value="C:viral procapsid"/>
    <property type="evidence" value="ECO:0007669"/>
    <property type="project" value="UniProtKB-UniRule"/>
</dbReference>
<comment type="induction">
    <text evidence="16">Expressed in the late phase of the viral replicative cycle.</text>
</comment>
<keyword evidence="9 16" id="KW-0118">Viral capsid assembly</keyword>
<evidence type="ECO:0000256" key="1">
    <source>
        <dbReference type="ARBA" id="ARBA00022561"/>
    </source>
</evidence>
<comment type="subunit">
    <molecule>Endosome lysis protein</molecule>
    <text evidence="16">Interacts (via PPxY motif) with host NEDD4 ubiquitine ligase; this interaction might play a role in virus intracellular transport during entry. Part of a complex composed of the core-capsid bridging protein, the endosome lysis protein VI and the hexon-linking protein VIII; these interactions bridge the virus core to the capsid. Interacts with peripentonal hexons; this interaction stabilizes the capsid by gluing two peripentonal hexons together and joining them with an adjacent group-of-nine hexon.</text>
</comment>
<evidence type="ECO:0000256" key="15">
    <source>
        <dbReference type="ARBA" id="ARBA00023296"/>
    </source>
</evidence>
<keyword evidence="5 16" id="KW-1188">Viral release from host cell</keyword>
<feature type="region of interest" description="Binds to importin alpha/beta, involved in hexon nuclear import" evidence="16">
    <location>
        <begin position="247"/>
        <end position="257"/>
    </location>
</feature>
<keyword evidence="8 16" id="KW-0426">Late protein</keyword>
<feature type="region of interest" description="Interaction with hexon protein" evidence="16">
    <location>
        <begin position="240"/>
        <end position="246"/>
    </location>
</feature>
<evidence type="ECO:0000256" key="9">
    <source>
        <dbReference type="ARBA" id="ARBA00022950"/>
    </source>
</evidence>
<feature type="region of interest" description="Amphipathic alpha-helix essential for membrane lytic activity" evidence="16">
    <location>
        <begin position="34"/>
        <end position="54"/>
    </location>
</feature>
<evidence type="ECO:0000256" key="12">
    <source>
        <dbReference type="ARBA" id="ARBA00023120"/>
    </source>
</evidence>
<evidence type="ECO:0000256" key="11">
    <source>
        <dbReference type="ARBA" id="ARBA00023099"/>
    </source>
</evidence>
<dbReference type="GO" id="GO:0075521">
    <property type="term" value="P:microtubule-dependent intracellular transport of viral material towards nucleus"/>
    <property type="evidence" value="ECO:0007669"/>
    <property type="project" value="UniProtKB-UniRule"/>
</dbReference>
<feature type="region of interest" description="Interaction with hexon protein" evidence="16">
    <location>
        <begin position="48"/>
        <end position="74"/>
    </location>
</feature>
<dbReference type="GO" id="GO:0039664">
    <property type="term" value="P:lysis of host organelle involved in viral entry into host cell"/>
    <property type="evidence" value="ECO:0007669"/>
    <property type="project" value="UniProtKB-UniRule"/>
</dbReference>
<dbReference type="GO" id="GO:0042025">
    <property type="term" value="C:host cell nucleus"/>
    <property type="evidence" value="ECO:0007669"/>
    <property type="project" value="UniProtKB-SubCell"/>
</dbReference>
<evidence type="ECO:0000256" key="17">
    <source>
        <dbReference type="SAM" id="MobiDB-lite"/>
    </source>
</evidence>
<proteinExistence type="evidence at transcript level"/>
<feature type="compositionally biased region" description="Basic and acidic residues" evidence="17">
    <location>
        <begin position="129"/>
        <end position="139"/>
    </location>
</feature>
<evidence type="ECO:0000256" key="13">
    <source>
        <dbReference type="ARBA" id="ARBA00023157"/>
    </source>
</evidence>
<feature type="propeptide" id="PRO_5043070588" evidence="16">
    <location>
        <begin position="1"/>
        <end position="33"/>
    </location>
</feature>
<feature type="short sequence motif" description="Nuclear export signal" evidence="16">
    <location>
        <begin position="238"/>
        <end position="249"/>
    </location>
</feature>
<comment type="PTM">
    <text evidence="16">Ubiquitinated by Nedd4 following partial capsid disassembly; which might play a role in intracellular virus movement during entry.</text>
</comment>
<reference evidence="18" key="2">
    <citation type="submission" date="2024-02" db="EMBL/GenBank/DDBJ databases">
        <authorList>
            <person name="Buigues J."/>
            <person name="Vinals A."/>
            <person name="Martinez-Recio R."/>
            <person name="S Monros J."/>
            <person name="Sanjuan R."/>
            <person name="Cuevas J.M."/>
        </authorList>
    </citation>
    <scope>NUCLEOTIDE SEQUENCE</scope>
    <source>
        <strain evidence="18">MAVG44</strain>
    </source>
</reference>
<dbReference type="HAMAP" id="MF_04048">
    <property type="entry name" value="ADV_CAP6"/>
    <property type="match status" value="1"/>
</dbReference>
<dbReference type="GO" id="GO:0043657">
    <property type="term" value="C:host cell"/>
    <property type="evidence" value="ECO:0007669"/>
    <property type="project" value="GOC"/>
</dbReference>
<comment type="subcellular location">
    <molecule>Endosome lysis protein</molecule>
    <subcellularLocation>
        <location evidence="16">Virion</location>
    </subcellularLocation>
    <text evidence="16">Associates with the base of each peripentonal hexon on the capsid interior. Present in around 360 copies per virion.</text>
</comment>
<keyword evidence="13 16" id="KW-1015">Disulfide bond</keyword>
<comment type="subcellular location">
    <molecule>Pre-protein VI</molecule>
    <subcellularLocation>
        <location evidence="16">Host nucleus</location>
    </subcellularLocation>
    <subcellularLocation>
        <location evidence="16">Host cytoplasm</location>
    </subcellularLocation>
    <text evidence="16">Shuttles between host cytoplasm and nucleus.</text>
</comment>
<keyword evidence="4 16" id="KW-1162">Viral penetration into host cytoplasm</keyword>
<dbReference type="Pfam" id="PF02993">
    <property type="entry name" value="MCPVI"/>
    <property type="match status" value="1"/>
</dbReference>
<evidence type="ECO:0000256" key="7">
    <source>
        <dbReference type="ARBA" id="ARBA00022844"/>
    </source>
</evidence>
<feature type="chain" id="PRO_5043070590" description="Protease cofactor" evidence="16">
    <location>
        <begin position="247"/>
        <end position="257"/>
    </location>
</feature>
<comment type="miscellaneous">
    <text evidence="16">All late proteins expressed from the major late promoter are produced by alternative splicing and alternative polyadenylation of the same gene giving rise to non-overlapping ORFs. A leader sequence is present in the N-terminus of all these mRNAs and is recognized by the viral shutoff protein to provide expression although conventional translation via ribosome scanning from the cap has been shut off in the host cell.</text>
</comment>
<comment type="PTM">
    <text evidence="16">Protease cofactor: Contains the major nuclear import and export signals. Proteolytically removed during virion maturation. The processing of the C-terminus turns the precursor into a mature viral structural protein and abrogates its ability to promote hexon import and act as a potential chaperone protein.</text>
</comment>
<feature type="site" description="Cleavage; by viral protease" evidence="16">
    <location>
        <begin position="33"/>
        <end position="34"/>
    </location>
</feature>
<keyword evidence="7 16" id="KW-0946">Virion</keyword>
<dbReference type="GO" id="GO:0030430">
    <property type="term" value="C:host cell cytoplasm"/>
    <property type="evidence" value="ECO:0007669"/>
    <property type="project" value="UniProtKB-SubCell"/>
</dbReference>
<keyword evidence="3 16" id="KW-0945">Host-virus interaction</keyword>
<keyword evidence="6 16" id="KW-0832">Ubl conjugation</keyword>
<evidence type="ECO:0000256" key="14">
    <source>
        <dbReference type="ARBA" id="ARBA00023200"/>
    </source>
</evidence>
<feature type="chain" id="PRO_5043070589" description="Pre-protein VI" evidence="16">
    <location>
        <begin position="1"/>
        <end position="258"/>
    </location>
</feature>
<evidence type="ECO:0000256" key="5">
    <source>
        <dbReference type="ARBA" id="ARBA00022612"/>
    </source>
</evidence>
<keyword evidence="11 16" id="KW-1174">Viral penetration via lysis of host organellar membrane</keyword>
<keyword evidence="12 16" id="KW-1176">Cytoplasmic inwards viral transport</keyword>
<accession>A0AAU6S531</accession>
<feature type="site" description="Cleavage; by viral protease" evidence="16">
    <location>
        <begin position="246"/>
        <end position="247"/>
    </location>
</feature>